<organism evidence="1 2">
    <name type="scientific">Calycomorphotria hydatis</name>
    <dbReference type="NCBI Taxonomy" id="2528027"/>
    <lineage>
        <taxon>Bacteria</taxon>
        <taxon>Pseudomonadati</taxon>
        <taxon>Planctomycetota</taxon>
        <taxon>Planctomycetia</taxon>
        <taxon>Planctomycetales</taxon>
        <taxon>Planctomycetaceae</taxon>
        <taxon>Calycomorphotria</taxon>
    </lineage>
</organism>
<evidence type="ECO:0000313" key="2">
    <source>
        <dbReference type="Proteomes" id="UP000319976"/>
    </source>
</evidence>
<dbReference type="AlphaFoldDB" id="A0A517TCW8"/>
<protein>
    <submittedName>
        <fullName evidence="1">Uncharacterized protein</fullName>
    </submittedName>
</protein>
<keyword evidence="2" id="KW-1185">Reference proteome</keyword>
<dbReference type="EMBL" id="CP036316">
    <property type="protein sequence ID" value="QDT66212.1"/>
    <property type="molecule type" value="Genomic_DNA"/>
</dbReference>
<evidence type="ECO:0000313" key="1">
    <source>
        <dbReference type="EMBL" id="QDT66212.1"/>
    </source>
</evidence>
<proteinExistence type="predicted"/>
<reference evidence="1 2" key="1">
    <citation type="submission" date="2019-02" db="EMBL/GenBank/DDBJ databases">
        <title>Deep-cultivation of Planctomycetes and their phenomic and genomic characterization uncovers novel biology.</title>
        <authorList>
            <person name="Wiegand S."/>
            <person name="Jogler M."/>
            <person name="Boedeker C."/>
            <person name="Pinto D."/>
            <person name="Vollmers J."/>
            <person name="Rivas-Marin E."/>
            <person name="Kohn T."/>
            <person name="Peeters S.H."/>
            <person name="Heuer A."/>
            <person name="Rast P."/>
            <person name="Oberbeckmann S."/>
            <person name="Bunk B."/>
            <person name="Jeske O."/>
            <person name="Meyerdierks A."/>
            <person name="Storesund J.E."/>
            <person name="Kallscheuer N."/>
            <person name="Luecker S."/>
            <person name="Lage O.M."/>
            <person name="Pohl T."/>
            <person name="Merkel B.J."/>
            <person name="Hornburger P."/>
            <person name="Mueller R.-W."/>
            <person name="Bruemmer F."/>
            <person name="Labrenz M."/>
            <person name="Spormann A.M."/>
            <person name="Op den Camp H."/>
            <person name="Overmann J."/>
            <person name="Amann R."/>
            <person name="Jetten M.S.M."/>
            <person name="Mascher T."/>
            <person name="Medema M.H."/>
            <person name="Devos D.P."/>
            <person name="Kaster A.-K."/>
            <person name="Ovreas L."/>
            <person name="Rohde M."/>
            <person name="Galperin M.Y."/>
            <person name="Jogler C."/>
        </authorList>
    </citation>
    <scope>NUCLEOTIDE SEQUENCE [LARGE SCALE GENOMIC DNA]</scope>
    <source>
        <strain evidence="1 2">V22</strain>
    </source>
</reference>
<dbReference type="Proteomes" id="UP000319976">
    <property type="component" value="Chromosome"/>
</dbReference>
<dbReference type="KEGG" id="chya:V22_34770"/>
<name>A0A517TCW8_9PLAN</name>
<accession>A0A517TCW8</accession>
<sequence>MFRRLLNSLSSSESGRDWPGSFVVVVVSQSTLVCSGESSSGGIVPHGNTFFFDGPSQVR</sequence>
<gene>
    <name evidence="1" type="ORF">V22_34770</name>
</gene>